<evidence type="ECO:0000256" key="4">
    <source>
        <dbReference type="ARBA" id="ARBA00012827"/>
    </source>
</evidence>
<feature type="domain" description="Lumazine-binding" evidence="9">
    <location>
        <begin position="1"/>
        <end position="47"/>
    </location>
</feature>
<dbReference type="InterPro" id="IPR023366">
    <property type="entry name" value="ATP_synth_asu-like_sf"/>
</dbReference>
<evidence type="ECO:0000256" key="3">
    <source>
        <dbReference type="ARBA" id="ARBA00004887"/>
    </source>
</evidence>
<dbReference type="InterPro" id="IPR001783">
    <property type="entry name" value="Lumazine-bd"/>
</dbReference>
<dbReference type="GO" id="GO:0004746">
    <property type="term" value="F:riboflavin synthase activity"/>
    <property type="evidence" value="ECO:0007669"/>
    <property type="project" value="UniProtKB-EC"/>
</dbReference>
<keyword evidence="7 10" id="KW-0808">Transferase</keyword>
<protein>
    <recommendedName>
        <fullName evidence="5">Riboflavin synthase</fullName>
        <ecNumber evidence="4">2.5.1.9</ecNumber>
    </recommendedName>
</protein>
<proteinExistence type="predicted"/>
<dbReference type="EC" id="2.5.1.9" evidence="4"/>
<comment type="caution">
    <text evidence="10">The sequence shown here is derived from an EMBL/GenBank/DDBJ whole genome shotgun (WGS) entry which is preliminary data.</text>
</comment>
<comment type="function">
    <text evidence="2">Catalyzes the dismutation of two molecules of 6,7-dimethyl-8-ribityllumazine, resulting in the formation of riboflavin and 5-amino-6-(D-ribitylamino)uracil.</text>
</comment>
<keyword evidence="8" id="KW-0677">Repeat</keyword>
<accession>A0A645D2B6</accession>
<name>A0A645D2B6_9ZZZZ</name>
<comment type="pathway">
    <text evidence="3">Cofactor biosynthesis; riboflavin biosynthesis; riboflavin from 2-hydroxy-3-oxobutyl phosphate and 5-amino-6-(D-ribitylamino)uracil: step 2/2.</text>
</comment>
<evidence type="ECO:0000256" key="7">
    <source>
        <dbReference type="ARBA" id="ARBA00022679"/>
    </source>
</evidence>
<evidence type="ECO:0000259" key="9">
    <source>
        <dbReference type="PROSITE" id="PS51177"/>
    </source>
</evidence>
<evidence type="ECO:0000256" key="5">
    <source>
        <dbReference type="ARBA" id="ARBA00013950"/>
    </source>
</evidence>
<dbReference type="PANTHER" id="PTHR21098">
    <property type="entry name" value="RIBOFLAVIN SYNTHASE ALPHA CHAIN"/>
    <property type="match status" value="1"/>
</dbReference>
<evidence type="ECO:0000256" key="1">
    <source>
        <dbReference type="ARBA" id="ARBA00000968"/>
    </source>
</evidence>
<evidence type="ECO:0000313" key="10">
    <source>
        <dbReference type="EMBL" id="MPM83516.1"/>
    </source>
</evidence>
<dbReference type="PROSITE" id="PS51177">
    <property type="entry name" value="LUMAZINE_BIND"/>
    <property type="match status" value="1"/>
</dbReference>
<evidence type="ECO:0000256" key="2">
    <source>
        <dbReference type="ARBA" id="ARBA00002803"/>
    </source>
</evidence>
<reference evidence="10" key="1">
    <citation type="submission" date="2019-08" db="EMBL/GenBank/DDBJ databases">
        <authorList>
            <person name="Kucharzyk K."/>
            <person name="Murdoch R.W."/>
            <person name="Higgins S."/>
            <person name="Loffler F."/>
        </authorList>
    </citation>
    <scope>NUCLEOTIDE SEQUENCE</scope>
</reference>
<dbReference type="SUPFAM" id="SSF63380">
    <property type="entry name" value="Riboflavin synthase domain-like"/>
    <property type="match status" value="1"/>
</dbReference>
<dbReference type="Gene3D" id="2.40.30.20">
    <property type="match status" value="1"/>
</dbReference>
<keyword evidence="6" id="KW-0686">Riboflavin biosynthesis</keyword>
<dbReference type="GO" id="GO:0009231">
    <property type="term" value="P:riboflavin biosynthetic process"/>
    <property type="evidence" value="ECO:0007669"/>
    <property type="project" value="UniProtKB-KW"/>
</dbReference>
<sequence length="71" mass="7970">MAYVDEGVFKVSIIPHTGEETILLKKSPGDIVNLECDVLAKYVEKLLGIKTKEDNNKKSSITLEFLRENGF</sequence>
<comment type="catalytic activity">
    <reaction evidence="1">
        <text>2 6,7-dimethyl-8-(1-D-ribityl)lumazine + H(+) = 5-amino-6-(D-ribitylamino)uracil + riboflavin</text>
        <dbReference type="Rhea" id="RHEA:20772"/>
        <dbReference type="ChEBI" id="CHEBI:15378"/>
        <dbReference type="ChEBI" id="CHEBI:15934"/>
        <dbReference type="ChEBI" id="CHEBI:57986"/>
        <dbReference type="ChEBI" id="CHEBI:58201"/>
        <dbReference type="EC" id="2.5.1.9"/>
    </reaction>
</comment>
<evidence type="ECO:0000256" key="6">
    <source>
        <dbReference type="ARBA" id="ARBA00022619"/>
    </source>
</evidence>
<evidence type="ECO:0000256" key="8">
    <source>
        <dbReference type="ARBA" id="ARBA00022737"/>
    </source>
</evidence>
<organism evidence="10">
    <name type="scientific">bioreactor metagenome</name>
    <dbReference type="NCBI Taxonomy" id="1076179"/>
    <lineage>
        <taxon>unclassified sequences</taxon>
        <taxon>metagenomes</taxon>
        <taxon>ecological metagenomes</taxon>
    </lineage>
</organism>
<dbReference type="AlphaFoldDB" id="A0A645D2B6"/>
<dbReference type="PANTHER" id="PTHR21098:SF12">
    <property type="entry name" value="RIBOFLAVIN SYNTHASE"/>
    <property type="match status" value="1"/>
</dbReference>
<dbReference type="Pfam" id="PF00677">
    <property type="entry name" value="Lum_binding"/>
    <property type="match status" value="1"/>
</dbReference>
<dbReference type="InterPro" id="IPR017938">
    <property type="entry name" value="Riboflavin_synthase-like_b-brl"/>
</dbReference>
<dbReference type="EMBL" id="VSSQ01032293">
    <property type="protein sequence ID" value="MPM83516.1"/>
    <property type="molecule type" value="Genomic_DNA"/>
</dbReference>
<gene>
    <name evidence="10" type="primary">ribE_23</name>
    <name evidence="10" type="ORF">SDC9_130580</name>
</gene>
<dbReference type="InterPro" id="IPR026017">
    <property type="entry name" value="Lumazine-bd_dom"/>
</dbReference>